<dbReference type="PROSITE" id="PS50893">
    <property type="entry name" value="ABC_TRANSPORTER_2"/>
    <property type="match status" value="2"/>
</dbReference>
<feature type="transmembrane region" description="Helical" evidence="10">
    <location>
        <begin position="102"/>
        <end position="122"/>
    </location>
</feature>
<dbReference type="FunFam" id="1.20.1560.10:FF:000055">
    <property type="entry name" value="ABC multidrug transporter (Eurofung)"/>
    <property type="match status" value="1"/>
</dbReference>
<dbReference type="Gene3D" id="3.40.50.300">
    <property type="entry name" value="P-loop containing nucleotide triphosphate hydrolases"/>
    <property type="match status" value="2"/>
</dbReference>
<dbReference type="InterPro" id="IPR027417">
    <property type="entry name" value="P-loop_NTPase"/>
</dbReference>
<dbReference type="InterPro" id="IPR036640">
    <property type="entry name" value="ABC1_TM_sf"/>
</dbReference>
<evidence type="ECO:0000259" key="11">
    <source>
        <dbReference type="PROSITE" id="PS50893"/>
    </source>
</evidence>
<evidence type="ECO:0000313" key="14">
    <source>
        <dbReference type="Proteomes" id="UP000076580"/>
    </source>
</evidence>
<dbReference type="STRING" id="98403.A0A151GWN0"/>
<feature type="transmembrane region" description="Helical" evidence="10">
    <location>
        <begin position="883"/>
        <end position="906"/>
    </location>
</feature>
<dbReference type="SMART" id="SM00382">
    <property type="entry name" value="AAA"/>
    <property type="match status" value="2"/>
</dbReference>
<evidence type="ECO:0000256" key="2">
    <source>
        <dbReference type="ARBA" id="ARBA00022448"/>
    </source>
</evidence>
<dbReference type="EMBL" id="LAYC01000001">
    <property type="protein sequence ID" value="KYK61504.1"/>
    <property type="molecule type" value="Genomic_DNA"/>
</dbReference>
<dbReference type="Gene3D" id="1.20.1560.10">
    <property type="entry name" value="ABC transporter type 1, transmembrane domain"/>
    <property type="match status" value="2"/>
</dbReference>
<reference evidence="13 14" key="1">
    <citation type="journal article" date="2016" name="Sci. Rep.">
        <title>Insights into Adaptations to a Near-Obligate Nematode Endoparasitic Lifestyle from the Finished Genome of Drechmeria coniospora.</title>
        <authorList>
            <person name="Zhang L."/>
            <person name="Zhou Z."/>
            <person name="Guo Q."/>
            <person name="Fokkens L."/>
            <person name="Miskei M."/>
            <person name="Pocsi I."/>
            <person name="Zhang W."/>
            <person name="Chen M."/>
            <person name="Wang L."/>
            <person name="Sun Y."/>
            <person name="Donzelli B.G."/>
            <person name="Gibson D.M."/>
            <person name="Nelson D.R."/>
            <person name="Luo J.G."/>
            <person name="Rep M."/>
            <person name="Liu H."/>
            <person name="Yang S."/>
            <person name="Wang J."/>
            <person name="Krasnoff S.B."/>
            <person name="Xu Y."/>
            <person name="Molnar I."/>
            <person name="Lin M."/>
        </authorList>
    </citation>
    <scope>NUCLEOTIDE SEQUENCE [LARGE SCALE GENOMIC DNA]</scope>
    <source>
        <strain evidence="13 14">ARSEF 6962</strain>
    </source>
</reference>
<dbReference type="InParanoid" id="A0A151GWN0"/>
<dbReference type="RefSeq" id="XP_040660856.1">
    <property type="nucleotide sequence ID" value="XM_040799973.1"/>
</dbReference>
<evidence type="ECO:0000256" key="9">
    <source>
        <dbReference type="SAM" id="MobiDB-lite"/>
    </source>
</evidence>
<keyword evidence="14" id="KW-1185">Reference proteome</keyword>
<evidence type="ECO:0000256" key="7">
    <source>
        <dbReference type="ARBA" id="ARBA00022989"/>
    </source>
</evidence>
<evidence type="ECO:0000256" key="10">
    <source>
        <dbReference type="SAM" id="Phobius"/>
    </source>
</evidence>
<evidence type="ECO:0000256" key="8">
    <source>
        <dbReference type="ARBA" id="ARBA00023136"/>
    </source>
</evidence>
<keyword evidence="4 10" id="KW-0812">Transmembrane</keyword>
<keyword evidence="2" id="KW-0813">Transport</keyword>
<dbReference type="CDD" id="cd03244">
    <property type="entry name" value="ABCC_MRP_domain2"/>
    <property type="match status" value="1"/>
</dbReference>
<gene>
    <name evidence="13" type="ORF">DCS_02646</name>
</gene>
<dbReference type="PROSITE" id="PS50929">
    <property type="entry name" value="ABC_TM1F"/>
    <property type="match status" value="2"/>
</dbReference>
<evidence type="ECO:0000256" key="6">
    <source>
        <dbReference type="ARBA" id="ARBA00022840"/>
    </source>
</evidence>
<feature type="transmembrane region" description="Helical" evidence="10">
    <location>
        <begin position="273"/>
        <end position="295"/>
    </location>
</feature>
<feature type="transmembrane region" description="Helical" evidence="10">
    <location>
        <begin position="409"/>
        <end position="433"/>
    </location>
</feature>
<dbReference type="GO" id="GO:0016887">
    <property type="term" value="F:ATP hydrolysis activity"/>
    <property type="evidence" value="ECO:0007669"/>
    <property type="project" value="InterPro"/>
</dbReference>
<dbReference type="InterPro" id="IPR003593">
    <property type="entry name" value="AAA+_ATPase"/>
</dbReference>
<feature type="region of interest" description="Disordered" evidence="9">
    <location>
        <begin position="841"/>
        <end position="862"/>
    </location>
</feature>
<dbReference type="InterPro" id="IPR017871">
    <property type="entry name" value="ABC_transporter-like_CS"/>
</dbReference>
<dbReference type="GO" id="GO:0005524">
    <property type="term" value="F:ATP binding"/>
    <property type="evidence" value="ECO:0007669"/>
    <property type="project" value="UniProtKB-KW"/>
</dbReference>
<dbReference type="GO" id="GO:0140359">
    <property type="term" value="F:ABC-type transporter activity"/>
    <property type="evidence" value="ECO:0007669"/>
    <property type="project" value="InterPro"/>
</dbReference>
<dbReference type="Pfam" id="PF00664">
    <property type="entry name" value="ABC_membrane"/>
    <property type="match status" value="2"/>
</dbReference>
<organism evidence="13 14">
    <name type="scientific">Drechmeria coniospora</name>
    <name type="common">Nematophagous fungus</name>
    <name type="synonym">Meria coniospora</name>
    <dbReference type="NCBI Taxonomy" id="98403"/>
    <lineage>
        <taxon>Eukaryota</taxon>
        <taxon>Fungi</taxon>
        <taxon>Dikarya</taxon>
        <taxon>Ascomycota</taxon>
        <taxon>Pezizomycotina</taxon>
        <taxon>Sordariomycetes</taxon>
        <taxon>Hypocreomycetidae</taxon>
        <taxon>Hypocreales</taxon>
        <taxon>Ophiocordycipitaceae</taxon>
        <taxon>Drechmeria</taxon>
    </lineage>
</organism>
<dbReference type="PROSITE" id="PS00211">
    <property type="entry name" value="ABC_TRANSPORTER_1"/>
    <property type="match status" value="2"/>
</dbReference>
<dbReference type="PANTHER" id="PTHR24223">
    <property type="entry name" value="ATP-BINDING CASSETTE SUB-FAMILY C"/>
    <property type="match status" value="1"/>
</dbReference>
<evidence type="ECO:0000256" key="3">
    <source>
        <dbReference type="ARBA" id="ARBA00022475"/>
    </source>
</evidence>
<feature type="transmembrane region" description="Helical" evidence="10">
    <location>
        <begin position="36"/>
        <end position="57"/>
    </location>
</feature>
<dbReference type="PANTHER" id="PTHR24223:SF399">
    <property type="entry name" value="ABC TRANSPORTER ATNG"/>
    <property type="match status" value="1"/>
</dbReference>
<keyword evidence="5" id="KW-0547">Nucleotide-binding</keyword>
<feature type="transmembrane region" description="Helical" evidence="10">
    <location>
        <begin position="1080"/>
        <end position="1104"/>
    </location>
</feature>
<evidence type="ECO:0000256" key="5">
    <source>
        <dbReference type="ARBA" id="ARBA00022741"/>
    </source>
</evidence>
<evidence type="ECO:0000256" key="4">
    <source>
        <dbReference type="ARBA" id="ARBA00022692"/>
    </source>
</evidence>
<comment type="caution">
    <text evidence="13">The sequence shown here is derived from an EMBL/GenBank/DDBJ whole genome shotgun (WGS) entry which is preliminary data.</text>
</comment>
<accession>A0A151GWN0</accession>
<dbReference type="SUPFAM" id="SSF52540">
    <property type="entry name" value="P-loop containing nucleoside triphosphate hydrolases"/>
    <property type="match status" value="2"/>
</dbReference>
<dbReference type="SUPFAM" id="SSF90123">
    <property type="entry name" value="ABC transporter transmembrane region"/>
    <property type="match status" value="2"/>
</dbReference>
<dbReference type="GeneID" id="63715289"/>
<keyword evidence="7 10" id="KW-1133">Transmembrane helix</keyword>
<protein>
    <recommendedName>
        <fullName evidence="15">ABC transporter</fullName>
    </recommendedName>
</protein>
<feature type="domain" description="ABC transmembrane type-1" evidence="12">
    <location>
        <begin position="886"/>
        <end position="1147"/>
    </location>
</feature>
<dbReference type="GO" id="GO:0005886">
    <property type="term" value="C:plasma membrane"/>
    <property type="evidence" value="ECO:0007669"/>
    <property type="project" value="UniProtKB-SubCell"/>
</dbReference>
<dbReference type="InterPro" id="IPR003439">
    <property type="entry name" value="ABC_transporter-like_ATP-bd"/>
</dbReference>
<feature type="transmembrane region" description="Helical" evidence="10">
    <location>
        <begin position="69"/>
        <end position="90"/>
    </location>
</feature>
<feature type="domain" description="ABC transporter" evidence="11">
    <location>
        <begin position="605"/>
        <end position="833"/>
    </location>
</feature>
<name>A0A151GWN0_DRECN</name>
<keyword evidence="6" id="KW-0067">ATP-binding</keyword>
<dbReference type="InterPro" id="IPR050173">
    <property type="entry name" value="ABC_transporter_C-like"/>
</dbReference>
<evidence type="ECO:0008006" key="15">
    <source>
        <dbReference type="Google" id="ProtNLM"/>
    </source>
</evidence>
<dbReference type="FunFam" id="3.40.50.300:FF:000630">
    <property type="entry name" value="ATP-binding cassette (ABC) transporter, putative"/>
    <property type="match status" value="1"/>
</dbReference>
<proteinExistence type="predicted"/>
<sequence>MADSSPCVTSGNSFFTILEHDCRQYFEFTFIFDRSVLAILPSPLFILLALSRSVFIWKRPMLLRRRLDLLFCCKMFALLALAGIQVAIVVRYASDDMASKPSLAVPALSLATTVPAALLSFLEHYRSIRPSTLLCLYLALATVYDVEQTRILWMSSYASWLMLATVTARVAVRFCLLLLESVEKRSLLQPDYAACSPEALGGIFNRSVCWWLNKLLLRDSATALGRGDLMPLDPLLLPSPTRTRAFETAWAGRRKGGKHALLKTTVTFFATKYLPVILPRILLVCLNVAQPLLIYRALELLAKPDGGAGQSPGHGLIAATILIYLGAALATGLYKGQTYRCVAMVRSALVTMLHDTTLEIRSSVDADKRALTLMSTDVDLIASGLENLDVLWATPIEMAVVTYLLVDKIGLAAVAPVVVALAFTASAFALSRLAPKHQVTWLAAVQARVAATASMLSSMKGIRMSGLAAIHASIIHGARATELGESLPFRRIVVVTNVFCTAARSLAPVGAFVAHSLLRNTPFAKAVDAATLFSSLALVMLVVQPLMHLTLALPALLGSVACFRRIETFLLSCGKSGGNEPVSRPPGSHVKPVLCEERRSSKDLISLRDATFSFDDESDAVLRHLSVSIPHATLTMVTGPVGCGKSALLLALLGEIPLTHGALDRLPCLRSSYCAQEAWLPNMPIRQIILGPAEFADGWYAQVIHACALEQDLATFADGDQTEVGTGGIMLSHGQKQRVALARALYARPQLILLDDIMSALDATTEQAVVQRVLGADGLCRYYDMSVLLVTHKTHFMHLMDQIWTLQEDGRLSDTTQSPALVSASGHGVVSTLAAVPENDDRAEESLAEPVTTAQPDEADPSREQGNLGLSFYYLKMMGYKRVTSVVISAIAFAFLFTSPNVWLAWWCNSESEHLGEREGLFLGVYAALAVAVIIFHALQLWTSLVKAVPVASSKLHQVLLDKVMAAPLSFFVDTNNGVTLNRLSQDMSLVDSEVPAAMVQALDSALLVIATAIVIAVSSKYTAISFPLLLAITYMLQNRHFTHTSSRPCKGVATVRAFGWQSYFGERNRRFLSEAQKPYYLLFSIQVWLNVMLDLLVAVTMILTVSLAMGLRSAFTAGSLGLALMYIPSMGRTLSYVIQSRDLMETSEDALKRLKAFIAETPTEHLPGEDGVVEVGWPSQGHLTLNGLTVKYSTETPPVLRDVCLVAAPGMKIGVCGRPGSGKSSLIPSILRMNDIDAGSIIIDDRDLSSLPRDAIRRSIAVLPQEPILLDGSLRLNLDPFGERSDEEINSALADVDLGHLCQAPGALDAALEATKLSLGQKQLLCIARALISRSKFLMLDEATSSVDEETEGKIMQLVHDKCCGRTVIAVARRLRTLMEFDLILVMEQGQVVEQGSPSELLARGHGRWRELWDDQQ</sequence>
<feature type="domain" description="ABC transmembrane type-1" evidence="12">
    <location>
        <begin position="281"/>
        <end position="558"/>
    </location>
</feature>
<dbReference type="CDD" id="cd18580">
    <property type="entry name" value="ABC_6TM_ABCC_D2"/>
    <property type="match status" value="1"/>
</dbReference>
<dbReference type="Proteomes" id="UP000076580">
    <property type="component" value="Chromosome 01"/>
</dbReference>
<dbReference type="InterPro" id="IPR011527">
    <property type="entry name" value="ABC1_TM_dom"/>
</dbReference>
<feature type="transmembrane region" description="Helical" evidence="10">
    <location>
        <begin position="921"/>
        <end position="939"/>
    </location>
</feature>
<keyword evidence="3" id="KW-1003">Cell membrane</keyword>
<evidence type="ECO:0000313" key="13">
    <source>
        <dbReference type="EMBL" id="KYK61504.1"/>
    </source>
</evidence>
<comment type="subcellular location">
    <subcellularLocation>
        <location evidence="1">Cell membrane</location>
        <topology evidence="1">Multi-pass membrane protein</topology>
    </subcellularLocation>
</comment>
<dbReference type="Pfam" id="PF00005">
    <property type="entry name" value="ABC_tran"/>
    <property type="match status" value="2"/>
</dbReference>
<keyword evidence="8 10" id="KW-0472">Membrane</keyword>
<dbReference type="InterPro" id="IPR044726">
    <property type="entry name" value="ABCC_6TM_D2"/>
</dbReference>
<evidence type="ECO:0000259" key="12">
    <source>
        <dbReference type="PROSITE" id="PS50929"/>
    </source>
</evidence>
<evidence type="ECO:0000256" key="1">
    <source>
        <dbReference type="ARBA" id="ARBA00004651"/>
    </source>
</evidence>
<feature type="domain" description="ABC transporter" evidence="11">
    <location>
        <begin position="1184"/>
        <end position="1415"/>
    </location>
</feature>
<feature type="transmembrane region" description="Helical" evidence="10">
    <location>
        <begin position="315"/>
        <end position="334"/>
    </location>
</feature>